<sequence>MREQHLRVAHTLLAQLGLVHLRQPHLTDGGSGLQFVDFAGPRRPSQALHTLGDGAAGDHDDLAPHAPVAMHQRRQLATPFADGFFIQPLALVGHEAGADLHHDATRIAQNIGDHFLCV</sequence>
<organism evidence="1">
    <name type="scientific">bioreactor metagenome</name>
    <dbReference type="NCBI Taxonomy" id="1076179"/>
    <lineage>
        <taxon>unclassified sequences</taxon>
        <taxon>metagenomes</taxon>
        <taxon>ecological metagenomes</taxon>
    </lineage>
</organism>
<evidence type="ECO:0000313" key="1">
    <source>
        <dbReference type="EMBL" id="MPN02206.1"/>
    </source>
</evidence>
<proteinExistence type="predicted"/>
<dbReference type="EMBL" id="VSSQ01048160">
    <property type="protein sequence ID" value="MPN02206.1"/>
    <property type="molecule type" value="Genomic_DNA"/>
</dbReference>
<name>A0A645EL59_9ZZZZ</name>
<dbReference type="AlphaFoldDB" id="A0A645EL59"/>
<protein>
    <submittedName>
        <fullName evidence="1">Uncharacterized protein</fullName>
    </submittedName>
</protein>
<accession>A0A645EL59</accession>
<comment type="caution">
    <text evidence="1">The sequence shown here is derived from an EMBL/GenBank/DDBJ whole genome shotgun (WGS) entry which is preliminary data.</text>
</comment>
<reference evidence="1" key="1">
    <citation type="submission" date="2019-08" db="EMBL/GenBank/DDBJ databases">
        <authorList>
            <person name="Kucharzyk K."/>
            <person name="Murdoch R.W."/>
            <person name="Higgins S."/>
            <person name="Loffler F."/>
        </authorList>
    </citation>
    <scope>NUCLEOTIDE SEQUENCE</scope>
</reference>
<gene>
    <name evidence="1" type="ORF">SDC9_149420</name>
</gene>